<gene>
    <name evidence="7" type="ORF">N1032_15180</name>
</gene>
<comment type="similarity">
    <text evidence="1 4">Belongs to the ketopantoate reductase family.</text>
</comment>
<keyword evidence="3 4" id="KW-0560">Oxidoreductase</keyword>
<dbReference type="PANTHER" id="PTHR21708:SF26">
    <property type="entry name" value="2-DEHYDROPANTOATE 2-REDUCTASE"/>
    <property type="match status" value="1"/>
</dbReference>
<accession>A0ABT2H575</accession>
<comment type="pathway">
    <text evidence="4">Cofactor biosynthesis; (R)-pantothenate biosynthesis; (R)-pantoate from 3-methyl-2-oxobutanoate: step 2/2.</text>
</comment>
<dbReference type="Pfam" id="PF08546">
    <property type="entry name" value="ApbA_C"/>
    <property type="match status" value="1"/>
</dbReference>
<comment type="caution">
    <text evidence="7">The sequence shown here is derived from an EMBL/GenBank/DDBJ whole genome shotgun (WGS) entry which is preliminary data.</text>
</comment>
<dbReference type="SUPFAM" id="SSF51735">
    <property type="entry name" value="NAD(P)-binding Rossmann-fold domains"/>
    <property type="match status" value="1"/>
</dbReference>
<dbReference type="InterPro" id="IPR008927">
    <property type="entry name" value="6-PGluconate_DH-like_C_sf"/>
</dbReference>
<name>A0ABT2H575_9MICO</name>
<dbReference type="InterPro" id="IPR003710">
    <property type="entry name" value="ApbA"/>
</dbReference>
<dbReference type="Pfam" id="PF02558">
    <property type="entry name" value="ApbA"/>
    <property type="match status" value="1"/>
</dbReference>
<evidence type="ECO:0000259" key="5">
    <source>
        <dbReference type="Pfam" id="PF02558"/>
    </source>
</evidence>
<reference evidence="7" key="1">
    <citation type="submission" date="2022-08" db="EMBL/GenBank/DDBJ databases">
        <authorList>
            <person name="Deng Y."/>
            <person name="Han X.-F."/>
            <person name="Zhang Y.-Q."/>
        </authorList>
    </citation>
    <scope>NUCLEOTIDE SEQUENCE</scope>
    <source>
        <strain evidence="7">CPCC 203386</strain>
    </source>
</reference>
<dbReference type="SUPFAM" id="SSF48179">
    <property type="entry name" value="6-phosphogluconate dehydrogenase C-terminal domain-like"/>
    <property type="match status" value="1"/>
</dbReference>
<organism evidence="7 8">
    <name type="scientific">Herbiconiux daphne</name>
    <dbReference type="NCBI Taxonomy" id="2970914"/>
    <lineage>
        <taxon>Bacteria</taxon>
        <taxon>Bacillati</taxon>
        <taxon>Actinomycetota</taxon>
        <taxon>Actinomycetes</taxon>
        <taxon>Micrococcales</taxon>
        <taxon>Microbacteriaceae</taxon>
        <taxon>Herbiconiux</taxon>
    </lineage>
</organism>
<proteinExistence type="inferred from homology"/>
<sequence length="297" mass="31631">MTSGSSSVVLRRPSVAVVGAGAIGTVIADAMTGVASVTLCRRNTNHSMLIDRGKGGEQVRARVASSPKSVSEVDWVVLATKAQDVPGASDWLDALVGPNTKVAVLQNGINHADRVSSWVPATRVVPAIVYILAERTAPDLVAVRQIDQLVLPHTELASEFAALFAEDFPARVDQDFDTYAWRKLVMNAALNSVTALTGRPVSVAREDAGRELIATVLTEGVNVARARGVMFDEDEISLMQRKIDGLPPSATTSMQLDRANGRSLEYQYLTGAVLEEAETAGISAPTTKTLHDLISTL</sequence>
<dbReference type="InterPro" id="IPR051402">
    <property type="entry name" value="KPR-Related"/>
</dbReference>
<evidence type="ECO:0000256" key="4">
    <source>
        <dbReference type="RuleBase" id="RU362068"/>
    </source>
</evidence>
<dbReference type="Proteomes" id="UP001165586">
    <property type="component" value="Unassembled WGS sequence"/>
</dbReference>
<evidence type="ECO:0000313" key="7">
    <source>
        <dbReference type="EMBL" id="MCS5735087.1"/>
    </source>
</evidence>
<dbReference type="PANTHER" id="PTHR21708">
    <property type="entry name" value="PROBABLE 2-DEHYDROPANTOATE 2-REDUCTASE"/>
    <property type="match status" value="1"/>
</dbReference>
<feature type="domain" description="Ketopantoate reductase N-terminal" evidence="5">
    <location>
        <begin position="15"/>
        <end position="152"/>
    </location>
</feature>
<dbReference type="EC" id="1.1.1.169" evidence="4"/>
<dbReference type="InterPro" id="IPR013328">
    <property type="entry name" value="6PGD_dom2"/>
</dbReference>
<dbReference type="InterPro" id="IPR013332">
    <property type="entry name" value="KPR_N"/>
</dbReference>
<evidence type="ECO:0000256" key="2">
    <source>
        <dbReference type="ARBA" id="ARBA00022857"/>
    </source>
</evidence>
<comment type="catalytic activity">
    <reaction evidence="4">
        <text>(R)-pantoate + NADP(+) = 2-dehydropantoate + NADPH + H(+)</text>
        <dbReference type="Rhea" id="RHEA:16233"/>
        <dbReference type="ChEBI" id="CHEBI:11561"/>
        <dbReference type="ChEBI" id="CHEBI:15378"/>
        <dbReference type="ChEBI" id="CHEBI:15980"/>
        <dbReference type="ChEBI" id="CHEBI:57783"/>
        <dbReference type="ChEBI" id="CHEBI:58349"/>
        <dbReference type="EC" id="1.1.1.169"/>
    </reaction>
</comment>
<protein>
    <recommendedName>
        <fullName evidence="4">2-dehydropantoate 2-reductase</fullName>
        <ecNumber evidence="4">1.1.1.169</ecNumber>
    </recommendedName>
    <alternativeName>
        <fullName evidence="4">Ketopantoate reductase</fullName>
    </alternativeName>
</protein>
<feature type="domain" description="Ketopantoate reductase C-terminal" evidence="6">
    <location>
        <begin position="175"/>
        <end position="295"/>
    </location>
</feature>
<comment type="function">
    <text evidence="4">Catalyzes the NADPH-dependent reduction of ketopantoate into pantoic acid.</text>
</comment>
<evidence type="ECO:0000313" key="8">
    <source>
        <dbReference type="Proteomes" id="UP001165586"/>
    </source>
</evidence>
<dbReference type="Gene3D" id="3.40.50.720">
    <property type="entry name" value="NAD(P)-binding Rossmann-like Domain"/>
    <property type="match status" value="1"/>
</dbReference>
<dbReference type="RefSeq" id="WP_259539992.1">
    <property type="nucleotide sequence ID" value="NZ_JANLCJ010000005.1"/>
</dbReference>
<dbReference type="InterPro" id="IPR013752">
    <property type="entry name" value="KPA_reductase"/>
</dbReference>
<keyword evidence="2 4" id="KW-0521">NADP</keyword>
<evidence type="ECO:0000256" key="1">
    <source>
        <dbReference type="ARBA" id="ARBA00007870"/>
    </source>
</evidence>
<dbReference type="InterPro" id="IPR036291">
    <property type="entry name" value="NAD(P)-bd_dom_sf"/>
</dbReference>
<keyword evidence="4" id="KW-0566">Pantothenate biosynthesis</keyword>
<evidence type="ECO:0000256" key="3">
    <source>
        <dbReference type="ARBA" id="ARBA00023002"/>
    </source>
</evidence>
<keyword evidence="8" id="KW-1185">Reference proteome</keyword>
<dbReference type="Gene3D" id="1.10.1040.10">
    <property type="entry name" value="N-(1-d-carboxylethyl)-l-norvaline Dehydrogenase, domain 2"/>
    <property type="match status" value="1"/>
</dbReference>
<dbReference type="NCBIfam" id="TIGR00745">
    <property type="entry name" value="apbA_panE"/>
    <property type="match status" value="1"/>
</dbReference>
<evidence type="ECO:0000259" key="6">
    <source>
        <dbReference type="Pfam" id="PF08546"/>
    </source>
</evidence>
<dbReference type="EMBL" id="JANLCJ010000005">
    <property type="protein sequence ID" value="MCS5735087.1"/>
    <property type="molecule type" value="Genomic_DNA"/>
</dbReference>